<proteinExistence type="predicted"/>
<protein>
    <submittedName>
        <fullName evidence="3">Transmembrane protein</fullName>
    </submittedName>
</protein>
<reference evidence="3" key="1">
    <citation type="submission" date="2017-02" db="UniProtKB">
        <authorList>
            <consortium name="WormBaseParasite"/>
        </authorList>
    </citation>
    <scope>IDENTIFICATION</scope>
</reference>
<accession>A0A0R3RXT1</accession>
<keyword evidence="1" id="KW-1133">Transmembrane helix</keyword>
<keyword evidence="2" id="KW-1185">Reference proteome</keyword>
<dbReference type="WBParaSite" id="EEL_0000704101-mRNA-1">
    <property type="protein sequence ID" value="EEL_0000704101-mRNA-1"/>
    <property type="gene ID" value="EEL_0000704101"/>
</dbReference>
<keyword evidence="1" id="KW-0812">Transmembrane</keyword>
<feature type="transmembrane region" description="Helical" evidence="1">
    <location>
        <begin position="66"/>
        <end position="84"/>
    </location>
</feature>
<evidence type="ECO:0000313" key="2">
    <source>
        <dbReference type="Proteomes" id="UP000050640"/>
    </source>
</evidence>
<keyword evidence="1" id="KW-0472">Membrane</keyword>
<evidence type="ECO:0000256" key="1">
    <source>
        <dbReference type="SAM" id="Phobius"/>
    </source>
</evidence>
<organism evidence="2 3">
    <name type="scientific">Elaeophora elaphi</name>
    <dbReference type="NCBI Taxonomy" id="1147741"/>
    <lineage>
        <taxon>Eukaryota</taxon>
        <taxon>Metazoa</taxon>
        <taxon>Ecdysozoa</taxon>
        <taxon>Nematoda</taxon>
        <taxon>Chromadorea</taxon>
        <taxon>Rhabditida</taxon>
        <taxon>Spirurina</taxon>
        <taxon>Spiruromorpha</taxon>
        <taxon>Filarioidea</taxon>
        <taxon>Onchocercidae</taxon>
        <taxon>Elaeophora</taxon>
    </lineage>
</organism>
<dbReference type="AlphaFoldDB" id="A0A0R3RXT1"/>
<sequence length="171" mass="19717">MDAHNNYFSEGGQFEMHDDEKTDHDQIMDGTYPDMNYIFLKGIPKMIQVADDMHRMTDYIMDLRNMTIGFACFSFMGVLIFLFLRQIQKRKSTDMRERMITANCPEDQRKSAQSHGDTCRKYSESWHAPTMKTSALKPFPESSFGKTKSTAKTDGCAEGIIFANTRNQKSH</sequence>
<dbReference type="Proteomes" id="UP000050640">
    <property type="component" value="Unplaced"/>
</dbReference>
<name>A0A0R3RXT1_9BILA</name>
<evidence type="ECO:0000313" key="3">
    <source>
        <dbReference type="WBParaSite" id="EEL_0000704101-mRNA-1"/>
    </source>
</evidence>